<comment type="caution">
    <text evidence="1">The sequence shown here is derived from an EMBL/GenBank/DDBJ whole genome shotgun (WGS) entry which is preliminary data.</text>
</comment>
<protein>
    <submittedName>
        <fullName evidence="1">Uncharacterized protein</fullName>
    </submittedName>
</protein>
<dbReference type="Proteomes" id="UP001243330">
    <property type="component" value="Unassembled WGS sequence"/>
</dbReference>
<evidence type="ECO:0000313" key="2">
    <source>
        <dbReference type="Proteomes" id="UP001243330"/>
    </source>
</evidence>
<gene>
    <name evidence="1" type="ORF">CCHR01_00584</name>
</gene>
<sequence length="154" mass="16977">MRFGLEDLSGRDLFEVFPFSSNDITTSTFLLSANSPDDHIWKAYVHSAVGSLAAAVSASIVSVFARPISSAKIPPRKSFGGFLDVFPFPAEVPSLLSIKEKSKALLLSWLRSFFELFVIPEFVEQSITMVVAAGYRQIGIGVERRGQDYIVVQK</sequence>
<evidence type="ECO:0000313" key="1">
    <source>
        <dbReference type="EMBL" id="KAK1856821.1"/>
    </source>
</evidence>
<dbReference type="AlphaFoldDB" id="A0AAD9AYJ3"/>
<name>A0AAD9AYJ3_9PEZI</name>
<organism evidence="1 2">
    <name type="scientific">Colletotrichum chrysophilum</name>
    <dbReference type="NCBI Taxonomy" id="1836956"/>
    <lineage>
        <taxon>Eukaryota</taxon>
        <taxon>Fungi</taxon>
        <taxon>Dikarya</taxon>
        <taxon>Ascomycota</taxon>
        <taxon>Pezizomycotina</taxon>
        <taxon>Sordariomycetes</taxon>
        <taxon>Hypocreomycetidae</taxon>
        <taxon>Glomerellales</taxon>
        <taxon>Glomerellaceae</taxon>
        <taxon>Colletotrichum</taxon>
        <taxon>Colletotrichum gloeosporioides species complex</taxon>
    </lineage>
</organism>
<reference evidence="1" key="1">
    <citation type="submission" date="2023-01" db="EMBL/GenBank/DDBJ databases">
        <title>Colletotrichum chrysophilum M932 genome sequence.</title>
        <authorList>
            <person name="Baroncelli R."/>
        </authorList>
    </citation>
    <scope>NUCLEOTIDE SEQUENCE</scope>
    <source>
        <strain evidence="1">M932</strain>
    </source>
</reference>
<keyword evidence="2" id="KW-1185">Reference proteome</keyword>
<dbReference type="EMBL" id="JAQOWY010000005">
    <property type="protein sequence ID" value="KAK1856821.1"/>
    <property type="molecule type" value="Genomic_DNA"/>
</dbReference>
<proteinExistence type="predicted"/>
<accession>A0AAD9AYJ3</accession>